<protein>
    <submittedName>
        <fullName evidence="3">HET-domain-containing protein</fullName>
    </submittedName>
</protein>
<feature type="compositionally biased region" description="Basic and acidic residues" evidence="1">
    <location>
        <begin position="282"/>
        <end position="305"/>
    </location>
</feature>
<keyword evidence="4" id="KW-1185">Reference proteome</keyword>
<accession>A0A6G1HC36</accession>
<dbReference type="Proteomes" id="UP000800041">
    <property type="component" value="Unassembled WGS sequence"/>
</dbReference>
<dbReference type="EMBL" id="ML977141">
    <property type="protein sequence ID" value="KAF1990590.1"/>
    <property type="molecule type" value="Genomic_DNA"/>
</dbReference>
<dbReference type="PANTHER" id="PTHR33112">
    <property type="entry name" value="DOMAIN PROTEIN, PUTATIVE-RELATED"/>
    <property type="match status" value="1"/>
</dbReference>
<dbReference type="Pfam" id="PF06985">
    <property type="entry name" value="HET"/>
    <property type="match status" value="1"/>
</dbReference>
<evidence type="ECO:0000313" key="4">
    <source>
        <dbReference type="Proteomes" id="UP000800041"/>
    </source>
</evidence>
<dbReference type="InterPro" id="IPR010730">
    <property type="entry name" value="HET"/>
</dbReference>
<feature type="compositionally biased region" description="Acidic residues" evidence="1">
    <location>
        <begin position="34"/>
        <end position="53"/>
    </location>
</feature>
<evidence type="ECO:0000256" key="1">
    <source>
        <dbReference type="SAM" id="MobiDB-lite"/>
    </source>
</evidence>
<dbReference type="OrthoDB" id="5428863at2759"/>
<evidence type="ECO:0000313" key="3">
    <source>
        <dbReference type="EMBL" id="KAF1990590.1"/>
    </source>
</evidence>
<feature type="domain" description="Heterokaryon incompatibility" evidence="2">
    <location>
        <begin position="272"/>
        <end position="425"/>
    </location>
</feature>
<dbReference type="AlphaFoldDB" id="A0A6G1HC36"/>
<proteinExistence type="predicted"/>
<feature type="region of interest" description="Disordered" evidence="1">
    <location>
        <begin position="20"/>
        <end position="60"/>
    </location>
</feature>
<sequence length="747" mass="85637">MPPFKVPSILKRLKRRRLCNSSKNSRDGTLDNDWYSDNDDDDDEDDSDVESSPEDIPPFKNDIKQICSGCATIPLTYMLQQPQRFMSRASRAMYSSHSSYYLGTFEEMHAKAERGGCLLCRAWLKLLPPLDGYAEGKYPEQSNFSVQPATSLSTGLFDLLERDWRNTSLHSTKLYISDSSRRHKGVEFMVTVNRGSFYLNRDDVRWNELKSQVDFRLPLEWMRYCEENHETCSVWSRPRLREALKVFRLIDCKRTLSTGKLCVVVPDEIPEYAALSYVWGKQTDDGSGKEAPLESSTRDENRRDTSTPYRLENLPKAIRDSIHATTKLNINHLWIDKYCIDQADSASKHETIMKMDLIYSAAKITLIAAAGAASSHGIPGVSSSSTRTPLQSIEVSKTIAFVPIKHAKDAIQNTVWATRAWTLQEGLLARRRLVFTPEQVYFECREMQLAETLSAPLDLIHQSHYESRLKGGYFHNMTNHHIRYFRLLHIFCDYTRRNLSFDSDRLNAFLGILNSMSPSMSHVWGVSMSAEEDVKQSFIRSLGWDHEKKWAQESRSPLKPEKTFPSWAWAAWEGPKDYNQLVHTEDIGVTFHLNDGSKLDLSNDSIENDSAKLERHTSHRITLQTYILTPDTLVKSDGKVFYEYIYTFNNYRCAIQHYLGNEADELVLEKICNETCKLVYTGSLLHAGSRISAEARFLIARDTGNGDGDGNQLTLERIGLLKIMFDMNQDEMQYLREHAKFGSVDLV</sequence>
<organism evidence="3 4">
    <name type="scientific">Aulographum hederae CBS 113979</name>
    <dbReference type="NCBI Taxonomy" id="1176131"/>
    <lineage>
        <taxon>Eukaryota</taxon>
        <taxon>Fungi</taxon>
        <taxon>Dikarya</taxon>
        <taxon>Ascomycota</taxon>
        <taxon>Pezizomycotina</taxon>
        <taxon>Dothideomycetes</taxon>
        <taxon>Pleosporomycetidae</taxon>
        <taxon>Aulographales</taxon>
        <taxon>Aulographaceae</taxon>
    </lineage>
</organism>
<dbReference type="PANTHER" id="PTHR33112:SF1">
    <property type="entry name" value="HETEROKARYON INCOMPATIBILITY DOMAIN-CONTAINING PROTEIN"/>
    <property type="match status" value="1"/>
</dbReference>
<feature type="region of interest" description="Disordered" evidence="1">
    <location>
        <begin position="282"/>
        <end position="307"/>
    </location>
</feature>
<gene>
    <name evidence="3" type="ORF">K402DRAFT_400787</name>
</gene>
<reference evidence="3" key="1">
    <citation type="journal article" date="2020" name="Stud. Mycol.">
        <title>101 Dothideomycetes genomes: a test case for predicting lifestyles and emergence of pathogens.</title>
        <authorList>
            <person name="Haridas S."/>
            <person name="Albert R."/>
            <person name="Binder M."/>
            <person name="Bloem J."/>
            <person name="Labutti K."/>
            <person name="Salamov A."/>
            <person name="Andreopoulos B."/>
            <person name="Baker S."/>
            <person name="Barry K."/>
            <person name="Bills G."/>
            <person name="Bluhm B."/>
            <person name="Cannon C."/>
            <person name="Castanera R."/>
            <person name="Culley D."/>
            <person name="Daum C."/>
            <person name="Ezra D."/>
            <person name="Gonzalez J."/>
            <person name="Henrissat B."/>
            <person name="Kuo A."/>
            <person name="Liang C."/>
            <person name="Lipzen A."/>
            <person name="Lutzoni F."/>
            <person name="Magnuson J."/>
            <person name="Mondo S."/>
            <person name="Nolan M."/>
            <person name="Ohm R."/>
            <person name="Pangilinan J."/>
            <person name="Park H.-J."/>
            <person name="Ramirez L."/>
            <person name="Alfaro M."/>
            <person name="Sun H."/>
            <person name="Tritt A."/>
            <person name="Yoshinaga Y."/>
            <person name="Zwiers L.-H."/>
            <person name="Turgeon B."/>
            <person name="Goodwin S."/>
            <person name="Spatafora J."/>
            <person name="Crous P."/>
            <person name="Grigoriev I."/>
        </authorList>
    </citation>
    <scope>NUCLEOTIDE SEQUENCE</scope>
    <source>
        <strain evidence="3">CBS 113979</strain>
    </source>
</reference>
<evidence type="ECO:0000259" key="2">
    <source>
        <dbReference type="Pfam" id="PF06985"/>
    </source>
</evidence>
<name>A0A6G1HC36_9PEZI</name>